<accession>A0A838XBV8</accession>
<reference evidence="2 3" key="1">
    <citation type="submission" date="2020-07" db="EMBL/GenBank/DDBJ databases">
        <title>Draft genome and description of Aeromicrobium phoceense strain Marseille-Q0843 isolated from healthy skin swab.</title>
        <authorList>
            <person name="Boxberger M."/>
            <person name="La Scola B."/>
        </authorList>
    </citation>
    <scope>NUCLEOTIDE SEQUENCE [LARGE SCALE GENOMIC DNA]</scope>
    <source>
        <strain evidence="2 3">Marseille-Q0843</strain>
    </source>
</reference>
<sequence length="209" mass="22843">MPSTMHALGVVLLALLPGALYSWAFERIVGRWGSGASDRLFRFVGGSAVLHALFAPATWWLWSTHLPLARADPPSWWAWPTALLYVAVPLVAGTAVGWGTRSRQRWALAITGPDPAPRAWDHLFQGPRNGWIRLRLKSGTWLGGAYASSGELKSYASGYPEPEDLFLAAVAEVDPATGEFELSGSGRPILGRGLLVRFQEVEYLEFIDA</sequence>
<evidence type="ECO:0000313" key="3">
    <source>
        <dbReference type="Proteomes" id="UP000550354"/>
    </source>
</evidence>
<keyword evidence="1" id="KW-1133">Transmembrane helix</keyword>
<organism evidence="2 3">
    <name type="scientific">Aeromicrobium phoceense</name>
    <dbReference type="NCBI Taxonomy" id="2754045"/>
    <lineage>
        <taxon>Bacteria</taxon>
        <taxon>Bacillati</taxon>
        <taxon>Actinomycetota</taxon>
        <taxon>Actinomycetes</taxon>
        <taxon>Propionibacteriales</taxon>
        <taxon>Nocardioidaceae</taxon>
        <taxon>Aeromicrobium</taxon>
    </lineage>
</organism>
<dbReference type="EMBL" id="JACEOG010000001">
    <property type="protein sequence ID" value="MBA4608035.1"/>
    <property type="molecule type" value="Genomic_DNA"/>
</dbReference>
<keyword evidence="1" id="KW-0812">Transmembrane</keyword>
<feature type="transmembrane region" description="Helical" evidence="1">
    <location>
        <begin position="82"/>
        <end position="100"/>
    </location>
</feature>
<dbReference type="Pfam" id="PF19865">
    <property type="entry name" value="DUF6338"/>
    <property type="match status" value="1"/>
</dbReference>
<gene>
    <name evidence="2" type="ORF">H1W00_06050</name>
</gene>
<keyword evidence="1" id="KW-0472">Membrane</keyword>
<dbReference type="Proteomes" id="UP000550354">
    <property type="component" value="Unassembled WGS sequence"/>
</dbReference>
<evidence type="ECO:0000256" key="1">
    <source>
        <dbReference type="SAM" id="Phobius"/>
    </source>
</evidence>
<name>A0A838XBV8_9ACTN</name>
<dbReference type="AlphaFoldDB" id="A0A838XBV8"/>
<protein>
    <submittedName>
        <fullName evidence="2">Uncharacterized protein</fullName>
    </submittedName>
</protein>
<dbReference type="RefSeq" id="WP_181754549.1">
    <property type="nucleotide sequence ID" value="NZ_DAMCVE010000002.1"/>
</dbReference>
<feature type="transmembrane region" description="Helical" evidence="1">
    <location>
        <begin position="40"/>
        <end position="62"/>
    </location>
</feature>
<keyword evidence="3" id="KW-1185">Reference proteome</keyword>
<proteinExistence type="predicted"/>
<dbReference type="InterPro" id="IPR045919">
    <property type="entry name" value="DUF6338"/>
</dbReference>
<evidence type="ECO:0000313" key="2">
    <source>
        <dbReference type="EMBL" id="MBA4608035.1"/>
    </source>
</evidence>
<comment type="caution">
    <text evidence="2">The sequence shown here is derived from an EMBL/GenBank/DDBJ whole genome shotgun (WGS) entry which is preliminary data.</text>
</comment>
<feature type="transmembrane region" description="Helical" evidence="1">
    <location>
        <begin position="6"/>
        <end position="28"/>
    </location>
</feature>